<organism evidence="2">
    <name type="scientific">uncultured Caudovirales phage</name>
    <dbReference type="NCBI Taxonomy" id="2100421"/>
    <lineage>
        <taxon>Viruses</taxon>
        <taxon>Duplodnaviria</taxon>
        <taxon>Heunggongvirae</taxon>
        <taxon>Uroviricota</taxon>
        <taxon>Caudoviricetes</taxon>
        <taxon>Peduoviridae</taxon>
        <taxon>Maltschvirus</taxon>
        <taxon>Maltschvirus maltsch</taxon>
    </lineage>
</organism>
<dbReference type="EMBL" id="LR796857">
    <property type="protein sequence ID" value="CAB4169739.1"/>
    <property type="molecule type" value="Genomic_DNA"/>
</dbReference>
<feature type="compositionally biased region" description="Pro residues" evidence="1">
    <location>
        <begin position="27"/>
        <end position="36"/>
    </location>
</feature>
<gene>
    <name evidence="2" type="ORF">UFOVP907_4</name>
</gene>
<evidence type="ECO:0000256" key="1">
    <source>
        <dbReference type="SAM" id="MobiDB-lite"/>
    </source>
</evidence>
<sequence length="70" mass="8297">MRVRNWTEERKARELRKLIAKIDPYPVSEPPPPTPSPKMNLWERQTYKPEQMNSLRPGADAHQRIKSRGM</sequence>
<reference evidence="2" key="1">
    <citation type="submission" date="2020-05" db="EMBL/GenBank/DDBJ databases">
        <authorList>
            <person name="Chiriac C."/>
            <person name="Salcher M."/>
            <person name="Ghai R."/>
            <person name="Kavagutti S V."/>
        </authorList>
    </citation>
    <scope>NUCLEOTIDE SEQUENCE</scope>
</reference>
<evidence type="ECO:0000313" key="2">
    <source>
        <dbReference type="EMBL" id="CAB4169739.1"/>
    </source>
</evidence>
<protein>
    <submittedName>
        <fullName evidence="2">Uncharacterized protein</fullName>
    </submittedName>
</protein>
<accession>A0A6J5PCZ5</accession>
<proteinExistence type="predicted"/>
<feature type="region of interest" description="Disordered" evidence="1">
    <location>
        <begin position="23"/>
        <end position="70"/>
    </location>
</feature>
<name>A0A6J5PCZ5_9CAUD</name>